<evidence type="ECO:0000313" key="2">
    <source>
        <dbReference type="EMBL" id="KAJ6216868.1"/>
    </source>
</evidence>
<evidence type="ECO:0000256" key="1">
    <source>
        <dbReference type="SAM" id="MobiDB-lite"/>
    </source>
</evidence>
<accession>A0A9Q0M1C2</accession>
<gene>
    <name evidence="2" type="ORF">RDWZM_008025</name>
</gene>
<dbReference type="EMBL" id="JAPWDV010000003">
    <property type="protein sequence ID" value="KAJ6216868.1"/>
    <property type="molecule type" value="Genomic_DNA"/>
</dbReference>
<sequence>MPKSDFLKKILKFVTTVLRKRRLAYAKRRAKESNKIRNNRLEKNRIAEAKRRAKESSDQRTNRLEKNRVAETNRRARKTKKKFSSQKDVRLLIVRIVSIPEAVRLL</sequence>
<evidence type="ECO:0000313" key="3">
    <source>
        <dbReference type="Proteomes" id="UP001142055"/>
    </source>
</evidence>
<keyword evidence="3" id="KW-1185">Reference proteome</keyword>
<proteinExistence type="predicted"/>
<name>A0A9Q0M1C2_BLOTA</name>
<dbReference type="AlphaFoldDB" id="A0A9Q0M1C2"/>
<protein>
    <submittedName>
        <fullName evidence="2">Uncharacterized protein</fullName>
    </submittedName>
</protein>
<comment type="caution">
    <text evidence="2">The sequence shown here is derived from an EMBL/GenBank/DDBJ whole genome shotgun (WGS) entry which is preliminary data.</text>
</comment>
<dbReference type="Proteomes" id="UP001142055">
    <property type="component" value="Chromosome 3"/>
</dbReference>
<reference evidence="2" key="1">
    <citation type="submission" date="2022-12" db="EMBL/GenBank/DDBJ databases">
        <title>Genome assemblies of Blomia tropicalis.</title>
        <authorList>
            <person name="Cui Y."/>
        </authorList>
    </citation>
    <scope>NUCLEOTIDE SEQUENCE</scope>
    <source>
        <tissue evidence="2">Adult mites</tissue>
    </source>
</reference>
<feature type="compositionally biased region" description="Basic and acidic residues" evidence="1">
    <location>
        <begin position="31"/>
        <end position="74"/>
    </location>
</feature>
<organism evidence="2 3">
    <name type="scientific">Blomia tropicalis</name>
    <name type="common">Mite</name>
    <dbReference type="NCBI Taxonomy" id="40697"/>
    <lineage>
        <taxon>Eukaryota</taxon>
        <taxon>Metazoa</taxon>
        <taxon>Ecdysozoa</taxon>
        <taxon>Arthropoda</taxon>
        <taxon>Chelicerata</taxon>
        <taxon>Arachnida</taxon>
        <taxon>Acari</taxon>
        <taxon>Acariformes</taxon>
        <taxon>Sarcoptiformes</taxon>
        <taxon>Astigmata</taxon>
        <taxon>Glycyphagoidea</taxon>
        <taxon>Echimyopodidae</taxon>
        <taxon>Blomia</taxon>
    </lineage>
</organism>
<feature type="region of interest" description="Disordered" evidence="1">
    <location>
        <begin position="29"/>
        <end position="82"/>
    </location>
</feature>